<dbReference type="InterPro" id="IPR011006">
    <property type="entry name" value="CheY-like_superfamily"/>
</dbReference>
<dbReference type="GO" id="GO:0000160">
    <property type="term" value="P:phosphorelay signal transduction system"/>
    <property type="evidence" value="ECO:0007669"/>
    <property type="project" value="InterPro"/>
</dbReference>
<evidence type="ECO:0000259" key="6">
    <source>
        <dbReference type="PROSITE" id="PS50043"/>
    </source>
</evidence>
<dbReference type="OrthoDB" id="9796655at2"/>
<dbReference type="PROSITE" id="PS50043">
    <property type="entry name" value="HTH_LUXR_2"/>
    <property type="match status" value="1"/>
</dbReference>
<dbReference type="SUPFAM" id="SSF52172">
    <property type="entry name" value="CheY-like"/>
    <property type="match status" value="1"/>
</dbReference>
<organism evidence="8 9">
    <name type="scientific">Billgrantia endophytica</name>
    <dbReference type="NCBI Taxonomy" id="2033802"/>
    <lineage>
        <taxon>Bacteria</taxon>
        <taxon>Pseudomonadati</taxon>
        <taxon>Pseudomonadota</taxon>
        <taxon>Gammaproteobacteria</taxon>
        <taxon>Oceanospirillales</taxon>
        <taxon>Halomonadaceae</taxon>
        <taxon>Billgrantia</taxon>
    </lineage>
</organism>
<evidence type="ECO:0000313" key="9">
    <source>
        <dbReference type="Proteomes" id="UP000235803"/>
    </source>
</evidence>
<dbReference type="InterPro" id="IPR001789">
    <property type="entry name" value="Sig_transdc_resp-reg_receiver"/>
</dbReference>
<dbReference type="Pfam" id="PF00072">
    <property type="entry name" value="Response_reg"/>
    <property type="match status" value="1"/>
</dbReference>
<dbReference type="GO" id="GO:0006355">
    <property type="term" value="P:regulation of DNA-templated transcription"/>
    <property type="evidence" value="ECO:0007669"/>
    <property type="project" value="InterPro"/>
</dbReference>
<evidence type="ECO:0000256" key="1">
    <source>
        <dbReference type="ARBA" id="ARBA00022553"/>
    </source>
</evidence>
<dbReference type="Pfam" id="PF00196">
    <property type="entry name" value="GerE"/>
    <property type="match status" value="1"/>
</dbReference>
<dbReference type="SMART" id="SM00448">
    <property type="entry name" value="REC"/>
    <property type="match status" value="1"/>
</dbReference>
<proteinExistence type="predicted"/>
<dbReference type="PROSITE" id="PS00622">
    <property type="entry name" value="HTH_LUXR_1"/>
    <property type="match status" value="1"/>
</dbReference>
<reference evidence="8 9" key="1">
    <citation type="submission" date="2018-01" db="EMBL/GenBank/DDBJ databases">
        <title>Halomonas endophytica sp. nov., isolated from storage liquid in the stems of Populus euphratica.</title>
        <authorList>
            <person name="Chen C."/>
        </authorList>
    </citation>
    <scope>NUCLEOTIDE SEQUENCE [LARGE SCALE GENOMIC DNA]</scope>
    <source>
        <strain evidence="8 9">MC28</strain>
    </source>
</reference>
<keyword evidence="4" id="KW-0804">Transcription</keyword>
<feature type="domain" description="HTH luxR-type" evidence="6">
    <location>
        <begin position="154"/>
        <end position="219"/>
    </location>
</feature>
<dbReference type="Proteomes" id="UP000235803">
    <property type="component" value="Unassembled WGS sequence"/>
</dbReference>
<dbReference type="InterPro" id="IPR016032">
    <property type="entry name" value="Sig_transdc_resp-reg_C-effctor"/>
</dbReference>
<dbReference type="InterPro" id="IPR000792">
    <property type="entry name" value="Tscrpt_reg_LuxR_C"/>
</dbReference>
<dbReference type="AlphaFoldDB" id="A0A2N7TXS0"/>
<feature type="domain" description="Response regulatory" evidence="7">
    <location>
        <begin position="5"/>
        <end position="121"/>
    </location>
</feature>
<dbReference type="SMART" id="SM00421">
    <property type="entry name" value="HTH_LUXR"/>
    <property type="match status" value="1"/>
</dbReference>
<dbReference type="Gene3D" id="3.40.50.2300">
    <property type="match status" value="1"/>
</dbReference>
<evidence type="ECO:0000256" key="2">
    <source>
        <dbReference type="ARBA" id="ARBA00023015"/>
    </source>
</evidence>
<name>A0A2N7TXS0_9GAMM</name>
<dbReference type="RefSeq" id="WP_102654984.1">
    <property type="nucleotide sequence ID" value="NZ_PNRF01000039.1"/>
</dbReference>
<keyword evidence="9" id="KW-1185">Reference proteome</keyword>
<feature type="modified residue" description="4-aspartylphosphate" evidence="5">
    <location>
        <position position="56"/>
    </location>
</feature>
<dbReference type="EMBL" id="PNRF01000039">
    <property type="protein sequence ID" value="PMR72984.1"/>
    <property type="molecule type" value="Genomic_DNA"/>
</dbReference>
<evidence type="ECO:0000259" key="7">
    <source>
        <dbReference type="PROSITE" id="PS50110"/>
    </source>
</evidence>
<gene>
    <name evidence="8" type="ORF">C1H69_19115</name>
</gene>
<evidence type="ECO:0000256" key="5">
    <source>
        <dbReference type="PROSITE-ProRule" id="PRU00169"/>
    </source>
</evidence>
<dbReference type="InterPro" id="IPR058245">
    <property type="entry name" value="NreC/VraR/RcsB-like_REC"/>
</dbReference>
<dbReference type="PRINTS" id="PR00038">
    <property type="entry name" value="HTHLUXR"/>
</dbReference>
<dbReference type="CDD" id="cd06170">
    <property type="entry name" value="LuxR_C_like"/>
    <property type="match status" value="1"/>
</dbReference>
<evidence type="ECO:0000256" key="4">
    <source>
        <dbReference type="ARBA" id="ARBA00023163"/>
    </source>
</evidence>
<keyword evidence="1 5" id="KW-0597">Phosphoprotein</keyword>
<sequence>MDVAGVVLVDDHPLFRRGVAELLTESQRFEVLAEFDTAQELLPSLDRLHPELILLDLQMPGTDGMALLERIKSLHDDVWVVMLTASDSSDHLLRAIQLGADGYLLKDTDPDIILERLEAVLEGKVGLNDEMVMMLAQRLRSERSRACAGVDDVPPDWPAALTERECLTLRWIAKGLSNKLIAREMGISDSTVKVYVKNLLRKLNLRSRLELAAWVHAHPLPPEGEPT</sequence>
<evidence type="ECO:0000313" key="8">
    <source>
        <dbReference type="EMBL" id="PMR72984.1"/>
    </source>
</evidence>
<dbReference type="InterPro" id="IPR039420">
    <property type="entry name" value="WalR-like"/>
</dbReference>
<evidence type="ECO:0000256" key="3">
    <source>
        <dbReference type="ARBA" id="ARBA00023125"/>
    </source>
</evidence>
<dbReference type="GO" id="GO:0003677">
    <property type="term" value="F:DNA binding"/>
    <property type="evidence" value="ECO:0007669"/>
    <property type="project" value="UniProtKB-KW"/>
</dbReference>
<comment type="caution">
    <text evidence="8">The sequence shown here is derived from an EMBL/GenBank/DDBJ whole genome shotgun (WGS) entry which is preliminary data.</text>
</comment>
<dbReference type="SUPFAM" id="SSF46894">
    <property type="entry name" value="C-terminal effector domain of the bipartite response regulators"/>
    <property type="match status" value="1"/>
</dbReference>
<protein>
    <submittedName>
        <fullName evidence="8">DNA-binding response regulator</fullName>
    </submittedName>
</protein>
<accession>A0A2N7TXS0</accession>
<dbReference type="CDD" id="cd17535">
    <property type="entry name" value="REC_NarL-like"/>
    <property type="match status" value="1"/>
</dbReference>
<dbReference type="PROSITE" id="PS50110">
    <property type="entry name" value="RESPONSE_REGULATORY"/>
    <property type="match status" value="1"/>
</dbReference>
<keyword evidence="2" id="KW-0805">Transcription regulation</keyword>
<keyword evidence="3 8" id="KW-0238">DNA-binding</keyword>
<dbReference type="PANTHER" id="PTHR43214">
    <property type="entry name" value="TWO-COMPONENT RESPONSE REGULATOR"/>
    <property type="match status" value="1"/>
</dbReference>
<dbReference type="PANTHER" id="PTHR43214:SF41">
    <property type="entry name" value="NITRATE_NITRITE RESPONSE REGULATOR PROTEIN NARP"/>
    <property type="match status" value="1"/>
</dbReference>